<dbReference type="Pfam" id="PF00400">
    <property type="entry name" value="WD40"/>
    <property type="match status" value="3"/>
</dbReference>
<dbReference type="Proteomes" id="UP000504603">
    <property type="component" value="Unplaced"/>
</dbReference>
<keyword evidence="4 7" id="KW-0853">WD repeat</keyword>
<sequence length="636" mass="70391">MSEAMWEVDKMLDVYIYDYLLKRKLHASARSFLDEGKVFMDSVAIDAPGGFLLEWWSVFWDIFITRINPQHSEAAASYIKLKKAGDWQLQQQHYLQSVQQNPTTVNRPVMNNSFDIQNPTNANKMAAKMYGENLTLPNQRNALITNGLPKRLDPLSSRILQQPELFIQLRHTSNQFQLQHPFAVQTPRNLGVPSANVACKRPGVPLSQHMNIGKKKQLCFVDVSGVDPLAPVCPVLPHVNADMLTKLQQQQLKIDNQKQEQFMQHPVSSQHSLNSNHLIQQQDKLNSSGITNADSYMSNNFQANDQADVDCLVDDGPYDVESFLSPDGAVERDKVGLLSDANEGPALKEIRRIPGSKNKVECCRFSSDGKLLASGGHNKVTVWCTESLAVKSTLSEHSQMITDVCFSSRALKIATSSSDRTVKIWDVDNGGPSLRTFTGHSTGVTSLDFHPSKDDLICSSDVNSEIRYWSIKNSSCVGIFKGGAKKLRFQPNNGRIIAAAVGNAVSIIDVETQVCRLKLQGHKNHIHSVCWDPSGEYLASVSEDLAKVWKVGSGGKGDCINELNCNGKIFHTCVFHPTNTSLLIIGSHESLEIWDITENKTRTLHAHGKLVSALAASHVTGLVASASHDSCIKLWQ</sequence>
<feature type="repeat" description="WD" evidence="7">
    <location>
        <begin position="394"/>
        <end position="435"/>
    </location>
</feature>
<dbReference type="RefSeq" id="XP_022144856.1">
    <property type="nucleotide sequence ID" value="XM_022289164.1"/>
</dbReference>
<comment type="subcellular location">
    <subcellularLocation>
        <location evidence="1">Nucleus</location>
        <location evidence="1">Nucleolus</location>
    </subcellularLocation>
</comment>
<dbReference type="AlphaFoldDB" id="A0A6J1CUN1"/>
<evidence type="ECO:0000256" key="2">
    <source>
        <dbReference type="ARBA" id="ARBA00022517"/>
    </source>
</evidence>
<dbReference type="PROSITE" id="PS50896">
    <property type="entry name" value="LISH"/>
    <property type="match status" value="1"/>
</dbReference>
<dbReference type="InterPro" id="IPR036322">
    <property type="entry name" value="WD40_repeat_dom_sf"/>
</dbReference>
<evidence type="ECO:0000256" key="4">
    <source>
        <dbReference type="ARBA" id="ARBA00022574"/>
    </source>
</evidence>
<keyword evidence="6" id="KW-0539">Nucleus</keyword>
<evidence type="ECO:0000313" key="9">
    <source>
        <dbReference type="Proteomes" id="UP000504603"/>
    </source>
</evidence>
<evidence type="ECO:0000256" key="3">
    <source>
        <dbReference type="ARBA" id="ARBA00022552"/>
    </source>
</evidence>
<dbReference type="PROSITE" id="PS50082">
    <property type="entry name" value="WD_REPEATS_2"/>
    <property type="match status" value="4"/>
</dbReference>
<dbReference type="PANTHER" id="PTHR44376:SF13">
    <property type="entry name" value="LISH DOMAIN-CONTAINING PROTEIN"/>
    <property type="match status" value="1"/>
</dbReference>
<dbReference type="PROSITE" id="PS00678">
    <property type="entry name" value="WD_REPEATS_1"/>
    <property type="match status" value="1"/>
</dbReference>
<dbReference type="GO" id="GO:0003714">
    <property type="term" value="F:transcription corepressor activity"/>
    <property type="evidence" value="ECO:0007669"/>
    <property type="project" value="InterPro"/>
</dbReference>
<name>A0A6J1CUN1_MOMCH</name>
<organism evidence="9 10">
    <name type="scientific">Momordica charantia</name>
    <name type="common">Bitter gourd</name>
    <name type="synonym">Balsam pear</name>
    <dbReference type="NCBI Taxonomy" id="3673"/>
    <lineage>
        <taxon>Eukaryota</taxon>
        <taxon>Viridiplantae</taxon>
        <taxon>Streptophyta</taxon>
        <taxon>Embryophyta</taxon>
        <taxon>Tracheophyta</taxon>
        <taxon>Spermatophyta</taxon>
        <taxon>Magnoliopsida</taxon>
        <taxon>eudicotyledons</taxon>
        <taxon>Gunneridae</taxon>
        <taxon>Pentapetalae</taxon>
        <taxon>rosids</taxon>
        <taxon>fabids</taxon>
        <taxon>Cucurbitales</taxon>
        <taxon>Cucurbitaceae</taxon>
        <taxon>Momordiceae</taxon>
        <taxon>Momordica</taxon>
    </lineage>
</organism>
<keyword evidence="9" id="KW-1185">Reference proteome</keyword>
<dbReference type="InterPro" id="IPR019775">
    <property type="entry name" value="WD40_repeat_CS"/>
</dbReference>
<reference evidence="10" key="1">
    <citation type="submission" date="2025-08" db="UniProtKB">
        <authorList>
            <consortium name="RefSeq"/>
        </authorList>
    </citation>
    <scope>IDENTIFICATION</scope>
    <source>
        <strain evidence="10">OHB3-1</strain>
    </source>
</reference>
<dbReference type="OrthoDB" id="47802at2759"/>
<dbReference type="PROSITE" id="PS50294">
    <property type="entry name" value="WD_REPEATS_REGION"/>
    <property type="match status" value="3"/>
</dbReference>
<keyword evidence="2" id="KW-0690">Ribosome biogenesis</keyword>
<gene>
    <name evidence="10" type="primary">LOC111014438</name>
</gene>
<feature type="domain" description="WD repeat-containing protein 75 second beta-propeller" evidence="8">
    <location>
        <begin position="358"/>
        <end position="408"/>
    </location>
</feature>
<dbReference type="InterPro" id="IPR044716">
    <property type="entry name" value="LEUNIG-like"/>
</dbReference>
<keyword evidence="3" id="KW-0698">rRNA processing</keyword>
<feature type="repeat" description="WD" evidence="7">
    <location>
        <begin position="604"/>
        <end position="636"/>
    </location>
</feature>
<dbReference type="KEGG" id="mcha:111014438"/>
<proteinExistence type="predicted"/>
<accession>A0A6J1CUN1</accession>
<evidence type="ECO:0000259" key="8">
    <source>
        <dbReference type="Pfam" id="PF23769"/>
    </source>
</evidence>
<dbReference type="Pfam" id="PF23769">
    <property type="entry name" value="Beta-prop_WDR75_2nd"/>
    <property type="match status" value="1"/>
</dbReference>
<dbReference type="SUPFAM" id="SSF50978">
    <property type="entry name" value="WD40 repeat-like"/>
    <property type="match status" value="1"/>
</dbReference>
<keyword evidence="5" id="KW-0677">Repeat</keyword>
<dbReference type="PANTHER" id="PTHR44376">
    <property type="entry name" value="TRANSCRIPTIONAL REGULATOR OF FILAMENTOUS GROWTH FLO8"/>
    <property type="match status" value="1"/>
</dbReference>
<dbReference type="InterPro" id="IPR001680">
    <property type="entry name" value="WD40_rpt"/>
</dbReference>
<protein>
    <submittedName>
        <fullName evidence="10">Transcriptional corepressor LEUNIG-like isoform X1</fullName>
    </submittedName>
</protein>
<dbReference type="GeneID" id="111014438"/>
<evidence type="ECO:0000256" key="6">
    <source>
        <dbReference type="ARBA" id="ARBA00023242"/>
    </source>
</evidence>
<dbReference type="InterPro" id="IPR057644">
    <property type="entry name" value="Beta-prop_WDR75_2nd"/>
</dbReference>
<dbReference type="InterPro" id="IPR006594">
    <property type="entry name" value="LisH"/>
</dbReference>
<evidence type="ECO:0000256" key="5">
    <source>
        <dbReference type="ARBA" id="ARBA00022737"/>
    </source>
</evidence>
<dbReference type="SMART" id="SM00320">
    <property type="entry name" value="WD40"/>
    <property type="match status" value="7"/>
</dbReference>
<evidence type="ECO:0000256" key="1">
    <source>
        <dbReference type="ARBA" id="ARBA00004604"/>
    </source>
</evidence>
<evidence type="ECO:0000256" key="7">
    <source>
        <dbReference type="PROSITE-ProRule" id="PRU00221"/>
    </source>
</evidence>
<dbReference type="CDD" id="cd00200">
    <property type="entry name" value="WD40"/>
    <property type="match status" value="1"/>
</dbReference>
<feature type="repeat" description="WD" evidence="7">
    <location>
        <begin position="437"/>
        <end position="479"/>
    </location>
</feature>
<feature type="repeat" description="WD" evidence="7">
    <location>
        <begin position="519"/>
        <end position="544"/>
    </location>
</feature>
<dbReference type="Gene3D" id="2.130.10.10">
    <property type="entry name" value="YVTN repeat-like/Quinoprotein amine dehydrogenase"/>
    <property type="match status" value="2"/>
</dbReference>
<dbReference type="Pfam" id="PF08513">
    <property type="entry name" value="LisH"/>
    <property type="match status" value="1"/>
</dbReference>
<evidence type="ECO:0000313" key="10">
    <source>
        <dbReference type="RefSeq" id="XP_022144856.1"/>
    </source>
</evidence>
<dbReference type="InterPro" id="IPR015943">
    <property type="entry name" value="WD40/YVTN_repeat-like_dom_sf"/>
</dbReference>